<gene>
    <name evidence="1" type="ORF">CPELLU_LOCUS15285</name>
</gene>
<name>A0A9N9J3J3_9GLOM</name>
<comment type="caution">
    <text evidence="1">The sequence shown here is derived from an EMBL/GenBank/DDBJ whole genome shotgun (WGS) entry which is preliminary data.</text>
</comment>
<evidence type="ECO:0000313" key="1">
    <source>
        <dbReference type="EMBL" id="CAG8760755.1"/>
    </source>
</evidence>
<feature type="non-terminal residue" evidence="1">
    <location>
        <position position="1"/>
    </location>
</feature>
<evidence type="ECO:0000313" key="2">
    <source>
        <dbReference type="Proteomes" id="UP000789759"/>
    </source>
</evidence>
<protein>
    <submittedName>
        <fullName evidence="1">16288_t:CDS:1</fullName>
    </submittedName>
</protein>
<dbReference type="EMBL" id="CAJVQA010019815">
    <property type="protein sequence ID" value="CAG8760755.1"/>
    <property type="molecule type" value="Genomic_DNA"/>
</dbReference>
<accession>A0A9N9J3J3</accession>
<dbReference type="AlphaFoldDB" id="A0A9N9J3J3"/>
<reference evidence="1" key="1">
    <citation type="submission" date="2021-06" db="EMBL/GenBank/DDBJ databases">
        <authorList>
            <person name="Kallberg Y."/>
            <person name="Tangrot J."/>
            <person name="Rosling A."/>
        </authorList>
    </citation>
    <scope>NUCLEOTIDE SEQUENCE</scope>
    <source>
        <strain evidence="1">FL966</strain>
    </source>
</reference>
<sequence>IDSSKNNLIFDFKKVSNVKDIQFSVEKKEKNSKLFSKEIENNLENEYYENKERSYINIWN</sequence>
<organism evidence="1 2">
    <name type="scientific">Cetraspora pellucida</name>
    <dbReference type="NCBI Taxonomy" id="1433469"/>
    <lineage>
        <taxon>Eukaryota</taxon>
        <taxon>Fungi</taxon>
        <taxon>Fungi incertae sedis</taxon>
        <taxon>Mucoromycota</taxon>
        <taxon>Glomeromycotina</taxon>
        <taxon>Glomeromycetes</taxon>
        <taxon>Diversisporales</taxon>
        <taxon>Gigasporaceae</taxon>
        <taxon>Cetraspora</taxon>
    </lineage>
</organism>
<proteinExistence type="predicted"/>
<dbReference type="Proteomes" id="UP000789759">
    <property type="component" value="Unassembled WGS sequence"/>
</dbReference>
<keyword evidence="2" id="KW-1185">Reference proteome</keyword>